<evidence type="ECO:0000313" key="1">
    <source>
        <dbReference type="EMBL" id="MBA9077325.1"/>
    </source>
</evidence>
<reference evidence="1 2" key="1">
    <citation type="submission" date="2020-08" db="EMBL/GenBank/DDBJ databases">
        <title>Genomic Encyclopedia of Type Strains, Phase IV (KMG-IV): sequencing the most valuable type-strain genomes for metagenomic binning, comparative biology and taxonomic classification.</title>
        <authorList>
            <person name="Goeker M."/>
        </authorList>
    </citation>
    <scope>NUCLEOTIDE SEQUENCE [LARGE SCALE GENOMIC DNA]</scope>
    <source>
        <strain evidence="1 2">DSM 29854</strain>
    </source>
</reference>
<evidence type="ECO:0008006" key="3">
    <source>
        <dbReference type="Google" id="ProtNLM"/>
    </source>
</evidence>
<comment type="caution">
    <text evidence="1">The sequence shown here is derived from an EMBL/GenBank/DDBJ whole genome shotgun (WGS) entry which is preliminary data.</text>
</comment>
<proteinExistence type="predicted"/>
<dbReference type="Proteomes" id="UP000563094">
    <property type="component" value="Unassembled WGS sequence"/>
</dbReference>
<gene>
    <name evidence="1" type="ORF">FHS90_002038</name>
</gene>
<sequence>MNQRLTAVAQYLSYSEAIGLYQALKEAGVVALVKSCGPPSLPFGEGLYFQLLIAAENLPTAQPVLDLFSEKQAGNSHRAQTCPRCGFVQVLPSRNLSWWKKVLYAGTTVYGCAGCNHSFFA</sequence>
<accession>A0A839GP69</accession>
<dbReference type="RefSeq" id="WP_182512901.1">
    <property type="nucleotide sequence ID" value="NZ_JACJIQ010000007.1"/>
</dbReference>
<protein>
    <recommendedName>
        <fullName evidence="3">DUF2007 domain-containing protein</fullName>
    </recommendedName>
</protein>
<dbReference type="AlphaFoldDB" id="A0A839GP69"/>
<dbReference type="EMBL" id="JACJIQ010000007">
    <property type="protein sequence ID" value="MBA9077325.1"/>
    <property type="molecule type" value="Genomic_DNA"/>
</dbReference>
<name>A0A839GP69_9BACT</name>
<evidence type="ECO:0000313" key="2">
    <source>
        <dbReference type="Proteomes" id="UP000563094"/>
    </source>
</evidence>
<keyword evidence="2" id="KW-1185">Reference proteome</keyword>
<organism evidence="1 2">
    <name type="scientific">Rufibacter quisquiliarum</name>
    <dbReference type="NCBI Taxonomy" id="1549639"/>
    <lineage>
        <taxon>Bacteria</taxon>
        <taxon>Pseudomonadati</taxon>
        <taxon>Bacteroidota</taxon>
        <taxon>Cytophagia</taxon>
        <taxon>Cytophagales</taxon>
        <taxon>Hymenobacteraceae</taxon>
        <taxon>Rufibacter</taxon>
    </lineage>
</organism>